<dbReference type="InterPro" id="IPR013083">
    <property type="entry name" value="Znf_RING/FYVE/PHD"/>
</dbReference>
<dbReference type="InterPro" id="IPR001841">
    <property type="entry name" value="Znf_RING"/>
</dbReference>
<feature type="domain" description="UBP-type" evidence="8">
    <location>
        <begin position="301"/>
        <end position="393"/>
    </location>
</feature>
<dbReference type="InterPro" id="IPR047243">
    <property type="entry name" value="RING-H2_BRAP2"/>
</dbReference>
<evidence type="ECO:0000256" key="4">
    <source>
        <dbReference type="PROSITE-ProRule" id="PRU00502"/>
    </source>
</evidence>
<feature type="region of interest" description="Disordered" evidence="6">
    <location>
        <begin position="564"/>
        <end position="590"/>
    </location>
</feature>
<dbReference type="PROSITE" id="PS50089">
    <property type="entry name" value="ZF_RING_2"/>
    <property type="match status" value="1"/>
</dbReference>
<dbReference type="Pfam" id="PF07576">
    <property type="entry name" value="BRAP2"/>
    <property type="match status" value="1"/>
</dbReference>
<feature type="region of interest" description="Disordered" evidence="6">
    <location>
        <begin position="23"/>
        <end position="67"/>
    </location>
</feature>
<keyword evidence="3" id="KW-0862">Zinc</keyword>
<dbReference type="GO" id="GO:0007265">
    <property type="term" value="P:Ras protein signal transduction"/>
    <property type="evidence" value="ECO:0007669"/>
    <property type="project" value="TreeGrafter"/>
</dbReference>
<dbReference type="SMART" id="SM00184">
    <property type="entry name" value="RING"/>
    <property type="match status" value="1"/>
</dbReference>
<proteinExistence type="predicted"/>
<sequence>MLADVIPILIKLEIVKGAPFVDISPSNVPNDKSGQIPSIPVRNMPQPRRSKKSTSRSETSAGAPLAPPVKQVATTNVALDKNACMGRRTYSEVVVETVKPHASSYRTTGDISCSSQSSRCSSEPATLVEKIAYYCGNPTVEKTTGLLHFYKKNDNDVVLGEDITMLCMLAVPATITCQDIIDFVTPEMDKIMEMKIIRDSTPNQYMVLLKMKNHVDACSFFYEYNGRNFWEHDENVCRLVFVERVESISADEKGSLPFCSLTELPTCAVCLERMDDDVLTILCNHSFHSKCLKQWTDYTCPVCRYLQTPEITREQTCNDCDKTSDLWMCLICGNTGCGRYAEAHAYQHFLKTQHTYTLEVGGDKVWDYAGDNYVHRLIQVGSENKFAEIEHNACGREDADKNVEKLQVEYACLMTNQLETQRHFFEDRIREIEDKVSADGKVVQGQINSLTSELEQIRSQNNDLKKKLKEITHEKAAAEKKNNQFATKLEKAQCELEEERVVTKVLRSDIEKLHRTITELEITNSVIRANCLKKIGEFQEQNRDLLAHFNAQALLKDEMTEVESADATVSIGETPKPAATPSRKQRKAKK</sequence>
<feature type="coiled-coil region" evidence="5">
    <location>
        <begin position="396"/>
        <end position="495"/>
    </location>
</feature>
<evidence type="ECO:0000313" key="10">
    <source>
        <dbReference type="WBParaSite" id="L893_g15259.t2"/>
    </source>
</evidence>
<evidence type="ECO:0000259" key="7">
    <source>
        <dbReference type="PROSITE" id="PS50089"/>
    </source>
</evidence>
<keyword evidence="2 4" id="KW-0863">Zinc-finger</keyword>
<dbReference type="CDD" id="cd16457">
    <property type="entry name" value="RING-H2_BRAP2"/>
    <property type="match status" value="1"/>
</dbReference>
<feature type="domain" description="RING-type" evidence="7">
    <location>
        <begin position="267"/>
        <end position="304"/>
    </location>
</feature>
<keyword evidence="1" id="KW-0479">Metal-binding</keyword>
<evidence type="ECO:0000259" key="8">
    <source>
        <dbReference type="PROSITE" id="PS50271"/>
    </source>
</evidence>
<dbReference type="Proteomes" id="UP000095287">
    <property type="component" value="Unplaced"/>
</dbReference>
<evidence type="ECO:0000256" key="5">
    <source>
        <dbReference type="SAM" id="Coils"/>
    </source>
</evidence>
<keyword evidence="5" id="KW-0175">Coiled coil</keyword>
<keyword evidence="9" id="KW-1185">Reference proteome</keyword>
<feature type="compositionally biased region" description="Polar residues" evidence="6">
    <location>
        <begin position="24"/>
        <end position="36"/>
    </location>
</feature>
<evidence type="ECO:0000256" key="6">
    <source>
        <dbReference type="SAM" id="MobiDB-lite"/>
    </source>
</evidence>
<dbReference type="SMART" id="SM00290">
    <property type="entry name" value="ZnF_UBP"/>
    <property type="match status" value="1"/>
</dbReference>
<dbReference type="PANTHER" id="PTHR24007">
    <property type="entry name" value="BRCA1-ASSOCIATED PROTEIN"/>
    <property type="match status" value="1"/>
</dbReference>
<evidence type="ECO:0000256" key="1">
    <source>
        <dbReference type="ARBA" id="ARBA00022723"/>
    </source>
</evidence>
<dbReference type="PROSITE" id="PS50271">
    <property type="entry name" value="ZF_UBP"/>
    <property type="match status" value="1"/>
</dbReference>
<dbReference type="WBParaSite" id="L893_g15259.t2">
    <property type="protein sequence ID" value="L893_g15259.t2"/>
    <property type="gene ID" value="L893_g15259"/>
</dbReference>
<dbReference type="Pfam" id="PF02148">
    <property type="entry name" value="zf-UBP"/>
    <property type="match status" value="1"/>
</dbReference>
<name>A0A1I7YEA0_9BILA</name>
<evidence type="ECO:0000256" key="2">
    <source>
        <dbReference type="ARBA" id="ARBA00022771"/>
    </source>
</evidence>
<evidence type="ECO:0000256" key="3">
    <source>
        <dbReference type="ARBA" id="ARBA00022833"/>
    </source>
</evidence>
<dbReference type="SUPFAM" id="SSF57850">
    <property type="entry name" value="RING/U-box"/>
    <property type="match status" value="2"/>
</dbReference>
<accession>A0A1I7YEA0</accession>
<organism evidence="9 10">
    <name type="scientific">Steinernema glaseri</name>
    <dbReference type="NCBI Taxonomy" id="37863"/>
    <lineage>
        <taxon>Eukaryota</taxon>
        <taxon>Metazoa</taxon>
        <taxon>Ecdysozoa</taxon>
        <taxon>Nematoda</taxon>
        <taxon>Chromadorea</taxon>
        <taxon>Rhabditida</taxon>
        <taxon>Tylenchina</taxon>
        <taxon>Panagrolaimomorpha</taxon>
        <taxon>Strongyloidoidea</taxon>
        <taxon>Steinernematidae</taxon>
        <taxon>Steinernema</taxon>
    </lineage>
</organism>
<protein>
    <submittedName>
        <fullName evidence="10">BRCA1-associated protein</fullName>
    </submittedName>
</protein>
<dbReference type="GO" id="GO:0008270">
    <property type="term" value="F:zinc ion binding"/>
    <property type="evidence" value="ECO:0007669"/>
    <property type="project" value="UniProtKB-KW"/>
</dbReference>
<dbReference type="GO" id="GO:0061630">
    <property type="term" value="F:ubiquitin protein ligase activity"/>
    <property type="evidence" value="ECO:0007669"/>
    <property type="project" value="TreeGrafter"/>
</dbReference>
<dbReference type="InterPro" id="IPR011422">
    <property type="entry name" value="BRAP2/ETP1_RRM"/>
</dbReference>
<dbReference type="GO" id="GO:0016567">
    <property type="term" value="P:protein ubiquitination"/>
    <property type="evidence" value="ECO:0007669"/>
    <property type="project" value="TreeGrafter"/>
</dbReference>
<dbReference type="Gene3D" id="3.30.40.10">
    <property type="entry name" value="Zinc/RING finger domain, C3HC4 (zinc finger)"/>
    <property type="match status" value="2"/>
</dbReference>
<dbReference type="AlphaFoldDB" id="A0A1I7YEA0"/>
<dbReference type="PANTHER" id="PTHR24007:SF7">
    <property type="entry name" value="BRCA1-ASSOCIATED PROTEIN"/>
    <property type="match status" value="1"/>
</dbReference>
<dbReference type="InterPro" id="IPR001607">
    <property type="entry name" value="Znf_UBP"/>
</dbReference>
<dbReference type="Pfam" id="PF13639">
    <property type="entry name" value="zf-RING_2"/>
    <property type="match status" value="1"/>
</dbReference>
<reference evidence="10" key="1">
    <citation type="submission" date="2016-11" db="UniProtKB">
        <authorList>
            <consortium name="WormBaseParasite"/>
        </authorList>
    </citation>
    <scope>IDENTIFICATION</scope>
</reference>
<dbReference type="GO" id="GO:0005737">
    <property type="term" value="C:cytoplasm"/>
    <property type="evidence" value="ECO:0007669"/>
    <property type="project" value="TreeGrafter"/>
</dbReference>
<evidence type="ECO:0000313" key="9">
    <source>
        <dbReference type="Proteomes" id="UP000095287"/>
    </source>
</evidence>